<dbReference type="GO" id="GO:0019843">
    <property type="term" value="F:rRNA binding"/>
    <property type="evidence" value="ECO:0007669"/>
    <property type="project" value="UniProtKB-UniRule"/>
</dbReference>
<dbReference type="NCBIfam" id="TIGR03953">
    <property type="entry name" value="rplD_bact"/>
    <property type="match status" value="1"/>
</dbReference>
<proteinExistence type="inferred from homology"/>
<dbReference type="PANTHER" id="PTHR10746">
    <property type="entry name" value="50S RIBOSOMAL PROTEIN L4"/>
    <property type="match status" value="1"/>
</dbReference>
<dbReference type="Pfam" id="PF00573">
    <property type="entry name" value="Ribosomal_L4"/>
    <property type="match status" value="1"/>
</dbReference>
<dbReference type="GO" id="GO:0003735">
    <property type="term" value="F:structural constituent of ribosome"/>
    <property type="evidence" value="ECO:0007669"/>
    <property type="project" value="InterPro"/>
</dbReference>
<evidence type="ECO:0000313" key="7">
    <source>
        <dbReference type="EMBL" id="PJE59835.1"/>
    </source>
</evidence>
<dbReference type="InterPro" id="IPR002136">
    <property type="entry name" value="Ribosomal_uL4"/>
</dbReference>
<reference evidence="8" key="1">
    <citation type="submission" date="2017-09" db="EMBL/GenBank/DDBJ databases">
        <title>Depth-based differentiation of microbial function through sediment-hosted aquifers and enrichment of novel symbionts in the deep terrestrial subsurface.</title>
        <authorList>
            <person name="Probst A.J."/>
            <person name="Ladd B."/>
            <person name="Jarett J.K."/>
            <person name="Geller-Mcgrath D.E."/>
            <person name="Sieber C.M.K."/>
            <person name="Emerson J.B."/>
            <person name="Anantharaman K."/>
            <person name="Thomas B.C."/>
            <person name="Malmstrom R."/>
            <person name="Stieglmeier M."/>
            <person name="Klingl A."/>
            <person name="Woyke T."/>
            <person name="Ryan C.M."/>
            <person name="Banfield J.F."/>
        </authorList>
    </citation>
    <scope>NUCLEOTIDE SEQUENCE [LARGE SCALE GENOMIC DNA]</scope>
</reference>
<dbReference type="Proteomes" id="UP000231086">
    <property type="component" value="Unassembled WGS sequence"/>
</dbReference>
<gene>
    <name evidence="5" type="primary">rplD</name>
    <name evidence="7" type="ORF">COU85_01565</name>
</gene>
<feature type="compositionally biased region" description="Basic residues" evidence="6">
    <location>
        <begin position="63"/>
        <end position="76"/>
    </location>
</feature>
<evidence type="ECO:0000256" key="2">
    <source>
        <dbReference type="ARBA" id="ARBA00022980"/>
    </source>
</evidence>
<evidence type="ECO:0000256" key="1">
    <source>
        <dbReference type="ARBA" id="ARBA00010528"/>
    </source>
</evidence>
<evidence type="ECO:0000256" key="5">
    <source>
        <dbReference type="HAMAP-Rule" id="MF_01328"/>
    </source>
</evidence>
<evidence type="ECO:0000256" key="6">
    <source>
        <dbReference type="SAM" id="MobiDB-lite"/>
    </source>
</evidence>
<name>A0A2M8KIV0_9BACT</name>
<keyword evidence="2 5" id="KW-0689">Ribosomal protein</keyword>
<dbReference type="EMBL" id="PFEA01000028">
    <property type="protein sequence ID" value="PJE59835.1"/>
    <property type="molecule type" value="Genomic_DNA"/>
</dbReference>
<sequence>MAKVKVFNQRGEGVGEVVLPARLFSVAPQNDLIYQALVAAQAASRKNLAHTKDRAAVAGGGKKPWRQKGTGRARHGSIRSPLWVGGGVTFGPTRQRNFSKKINKKMRQKALLMLLSQKHQDRNLTVLDKIELADHKTKEFAAILQMLRQRIFQEKKAQNLLLVLPQKSSDLIRASRNLKKIRVISANNLNMPDLLKAVRLVLLKETIKSINQLYHRV</sequence>
<comment type="subunit">
    <text evidence="5">Part of the 50S ribosomal subunit.</text>
</comment>
<comment type="function">
    <text evidence="5">One of the primary rRNA binding proteins, this protein initially binds near the 5'-end of the 23S rRNA. It is important during the early stages of 50S assembly. It makes multiple contacts with different domains of the 23S rRNA in the assembled 50S subunit and ribosome.</text>
</comment>
<keyword evidence="5" id="KW-0694">RNA-binding</keyword>
<protein>
    <recommendedName>
        <fullName evidence="4 5">Large ribosomal subunit protein uL4</fullName>
    </recommendedName>
</protein>
<dbReference type="Gene3D" id="3.40.1370.10">
    <property type="match status" value="1"/>
</dbReference>
<dbReference type="InterPro" id="IPR013005">
    <property type="entry name" value="Ribosomal_uL4-like"/>
</dbReference>
<comment type="similarity">
    <text evidence="1 5">Belongs to the universal ribosomal protein uL4 family.</text>
</comment>
<dbReference type="InterPro" id="IPR023574">
    <property type="entry name" value="Ribosomal_uL4_dom_sf"/>
</dbReference>
<feature type="region of interest" description="Disordered" evidence="6">
    <location>
        <begin position="51"/>
        <end position="76"/>
    </location>
</feature>
<organism evidence="7 8">
    <name type="scientific">Candidatus Portnoybacteria bacterium CG10_big_fil_rev_8_21_14_0_10_44_7</name>
    <dbReference type="NCBI Taxonomy" id="1974816"/>
    <lineage>
        <taxon>Bacteria</taxon>
        <taxon>Candidatus Portnoyibacteriota</taxon>
    </lineage>
</organism>
<dbReference type="GO" id="GO:0006412">
    <property type="term" value="P:translation"/>
    <property type="evidence" value="ECO:0007669"/>
    <property type="project" value="UniProtKB-UniRule"/>
</dbReference>
<comment type="function">
    <text evidence="5">Forms part of the polypeptide exit tunnel.</text>
</comment>
<accession>A0A2M8KIV0</accession>
<dbReference type="GO" id="GO:0005840">
    <property type="term" value="C:ribosome"/>
    <property type="evidence" value="ECO:0007669"/>
    <property type="project" value="UniProtKB-KW"/>
</dbReference>
<dbReference type="AlphaFoldDB" id="A0A2M8KIV0"/>
<dbReference type="SUPFAM" id="SSF52166">
    <property type="entry name" value="Ribosomal protein L4"/>
    <property type="match status" value="1"/>
</dbReference>
<keyword evidence="5" id="KW-0699">rRNA-binding</keyword>
<evidence type="ECO:0000256" key="3">
    <source>
        <dbReference type="ARBA" id="ARBA00023274"/>
    </source>
</evidence>
<dbReference type="GO" id="GO:1990904">
    <property type="term" value="C:ribonucleoprotein complex"/>
    <property type="evidence" value="ECO:0007669"/>
    <property type="project" value="UniProtKB-KW"/>
</dbReference>
<comment type="caution">
    <text evidence="7">The sequence shown here is derived from an EMBL/GenBank/DDBJ whole genome shotgun (WGS) entry which is preliminary data.</text>
</comment>
<evidence type="ECO:0000313" key="8">
    <source>
        <dbReference type="Proteomes" id="UP000231086"/>
    </source>
</evidence>
<keyword evidence="3 5" id="KW-0687">Ribonucleoprotein</keyword>
<dbReference type="PANTHER" id="PTHR10746:SF6">
    <property type="entry name" value="LARGE RIBOSOMAL SUBUNIT PROTEIN UL4M"/>
    <property type="match status" value="1"/>
</dbReference>
<evidence type="ECO:0000256" key="4">
    <source>
        <dbReference type="ARBA" id="ARBA00035244"/>
    </source>
</evidence>
<dbReference type="HAMAP" id="MF_01328_B">
    <property type="entry name" value="Ribosomal_uL4_B"/>
    <property type="match status" value="1"/>
</dbReference>